<dbReference type="EMBL" id="MZGV01000038">
    <property type="protein sequence ID" value="OPJ59851.1"/>
    <property type="molecule type" value="Genomic_DNA"/>
</dbReference>
<dbReference type="Pfam" id="PF12833">
    <property type="entry name" value="HTH_18"/>
    <property type="match status" value="1"/>
</dbReference>
<dbReference type="PROSITE" id="PS00041">
    <property type="entry name" value="HTH_ARAC_FAMILY_1"/>
    <property type="match status" value="1"/>
</dbReference>
<feature type="domain" description="HTH araC/xylS-type" evidence="4">
    <location>
        <begin position="172"/>
        <end position="270"/>
    </location>
</feature>
<dbReference type="PANTHER" id="PTHR43280">
    <property type="entry name" value="ARAC-FAMILY TRANSCRIPTIONAL REGULATOR"/>
    <property type="match status" value="1"/>
</dbReference>
<proteinExistence type="predicted"/>
<dbReference type="SUPFAM" id="SSF51215">
    <property type="entry name" value="Regulatory protein AraC"/>
    <property type="match status" value="1"/>
</dbReference>
<keyword evidence="2" id="KW-0238">DNA-binding</keyword>
<name>A0A1V4IIM2_9CLOT</name>
<dbReference type="InterPro" id="IPR037923">
    <property type="entry name" value="HTH-like"/>
</dbReference>
<dbReference type="InterPro" id="IPR018062">
    <property type="entry name" value="HTH_AraC-typ_CS"/>
</dbReference>
<dbReference type="SMART" id="SM00342">
    <property type="entry name" value="HTH_ARAC"/>
    <property type="match status" value="1"/>
</dbReference>
<keyword evidence="6" id="KW-1185">Reference proteome</keyword>
<evidence type="ECO:0000256" key="1">
    <source>
        <dbReference type="ARBA" id="ARBA00023015"/>
    </source>
</evidence>
<dbReference type="InterPro" id="IPR018060">
    <property type="entry name" value="HTH_AraC"/>
</dbReference>
<evidence type="ECO:0000313" key="6">
    <source>
        <dbReference type="Proteomes" id="UP000190080"/>
    </source>
</evidence>
<dbReference type="AlphaFoldDB" id="A0A1V4IIM2"/>
<dbReference type="InterPro" id="IPR003313">
    <property type="entry name" value="AraC-bd"/>
</dbReference>
<dbReference type="GO" id="GO:0003700">
    <property type="term" value="F:DNA-binding transcription factor activity"/>
    <property type="evidence" value="ECO:0007669"/>
    <property type="project" value="InterPro"/>
</dbReference>
<keyword evidence="3" id="KW-0804">Transcription</keyword>
<dbReference type="OrthoDB" id="9813413at2"/>
<dbReference type="Proteomes" id="UP000190080">
    <property type="component" value="Unassembled WGS sequence"/>
</dbReference>
<dbReference type="Gene3D" id="2.60.120.280">
    <property type="entry name" value="Regulatory protein AraC"/>
    <property type="match status" value="1"/>
</dbReference>
<gene>
    <name evidence="5" type="primary">melR_6</name>
    <name evidence="5" type="ORF">CLORY_30680</name>
</gene>
<sequence length="273" mass="32075">MDKLIVKNVPVHVKANAPLTLYFCGWEKCEPSHFYGPAIRPHYLIHFVLSGKGSYHVRNKIYQVSAEEMFLIEPGVSTYYEADLHDPWEYVWIGFDGYEAENILKKICFSSKNLIHKDYSCGKLKKSLFELIDNFELGKDNEYAIISRLYQIFSYLLSKDESNDSTASDYVFLAKEYIKNNYSYDMKISDIAKHIGIDRTYLYKLFMQHNNLSPQKYLIQYRLNVAKNMLADKKYSITEILYSCGFRDAASFYKHFKCCFNMTPSQYRKNLFG</sequence>
<dbReference type="CDD" id="cd06986">
    <property type="entry name" value="cupin_MmsR-like_N"/>
    <property type="match status" value="1"/>
</dbReference>
<dbReference type="Pfam" id="PF02311">
    <property type="entry name" value="AraC_binding"/>
    <property type="match status" value="1"/>
</dbReference>
<dbReference type="Gene3D" id="1.10.10.60">
    <property type="entry name" value="Homeodomain-like"/>
    <property type="match status" value="2"/>
</dbReference>
<keyword evidence="1" id="KW-0805">Transcription regulation</keyword>
<dbReference type="RefSeq" id="WP_079425965.1">
    <property type="nucleotide sequence ID" value="NZ_MZGV01000038.1"/>
</dbReference>
<comment type="caution">
    <text evidence="5">The sequence shown here is derived from an EMBL/GenBank/DDBJ whole genome shotgun (WGS) entry which is preliminary data.</text>
</comment>
<evidence type="ECO:0000256" key="3">
    <source>
        <dbReference type="ARBA" id="ARBA00023163"/>
    </source>
</evidence>
<dbReference type="GO" id="GO:0043565">
    <property type="term" value="F:sequence-specific DNA binding"/>
    <property type="evidence" value="ECO:0007669"/>
    <property type="project" value="InterPro"/>
</dbReference>
<reference evidence="5 6" key="1">
    <citation type="submission" date="2017-03" db="EMBL/GenBank/DDBJ databases">
        <title>Genome sequence of Clostridium oryzae DSM 28571.</title>
        <authorList>
            <person name="Poehlein A."/>
            <person name="Daniel R."/>
        </authorList>
    </citation>
    <scope>NUCLEOTIDE SEQUENCE [LARGE SCALE GENOMIC DNA]</scope>
    <source>
        <strain evidence="5 6">DSM 28571</strain>
    </source>
</reference>
<evidence type="ECO:0000256" key="2">
    <source>
        <dbReference type="ARBA" id="ARBA00023125"/>
    </source>
</evidence>
<protein>
    <submittedName>
        <fullName evidence="5">Melibiose operon regulatory protein</fullName>
    </submittedName>
</protein>
<dbReference type="SUPFAM" id="SSF46689">
    <property type="entry name" value="Homeodomain-like"/>
    <property type="match status" value="2"/>
</dbReference>
<dbReference type="PANTHER" id="PTHR43280:SF2">
    <property type="entry name" value="HTH-TYPE TRANSCRIPTIONAL REGULATOR EXSA"/>
    <property type="match status" value="1"/>
</dbReference>
<evidence type="ECO:0000259" key="4">
    <source>
        <dbReference type="PROSITE" id="PS01124"/>
    </source>
</evidence>
<evidence type="ECO:0000313" key="5">
    <source>
        <dbReference type="EMBL" id="OPJ59851.1"/>
    </source>
</evidence>
<accession>A0A1V4IIM2</accession>
<organism evidence="5 6">
    <name type="scientific">Clostridium oryzae</name>
    <dbReference type="NCBI Taxonomy" id="1450648"/>
    <lineage>
        <taxon>Bacteria</taxon>
        <taxon>Bacillati</taxon>
        <taxon>Bacillota</taxon>
        <taxon>Clostridia</taxon>
        <taxon>Eubacteriales</taxon>
        <taxon>Clostridiaceae</taxon>
        <taxon>Clostridium</taxon>
    </lineage>
</organism>
<dbReference type="InterPro" id="IPR009057">
    <property type="entry name" value="Homeodomain-like_sf"/>
</dbReference>
<dbReference type="PROSITE" id="PS01124">
    <property type="entry name" value="HTH_ARAC_FAMILY_2"/>
    <property type="match status" value="1"/>
</dbReference>
<dbReference type="STRING" id="1450648.CLORY_30680"/>